<evidence type="ECO:0000259" key="6">
    <source>
        <dbReference type="Pfam" id="PF02826"/>
    </source>
</evidence>
<dbReference type="PANTHER" id="PTHR42938">
    <property type="entry name" value="FORMATE DEHYDROGENASE 1"/>
    <property type="match status" value="1"/>
</dbReference>
<dbReference type="Gene3D" id="3.40.50.720">
    <property type="entry name" value="NAD(P)-binding Rossmann-like Domain"/>
    <property type="match status" value="2"/>
</dbReference>
<dbReference type="SUPFAM" id="SSF52283">
    <property type="entry name" value="Formate/glycerate dehydrogenase catalytic domain-like"/>
    <property type="match status" value="1"/>
</dbReference>
<dbReference type="EMBL" id="JACHGJ010000011">
    <property type="protein sequence ID" value="MBB6482389.1"/>
    <property type="molecule type" value="Genomic_DNA"/>
</dbReference>
<comment type="caution">
    <text evidence="7">The sequence shown here is derived from an EMBL/GenBank/DDBJ whole genome shotgun (WGS) entry which is preliminary data.</text>
</comment>
<evidence type="ECO:0000256" key="2">
    <source>
        <dbReference type="ARBA" id="ARBA00023002"/>
    </source>
</evidence>
<dbReference type="InterPro" id="IPR029752">
    <property type="entry name" value="D-isomer_DH_CS1"/>
</dbReference>
<feature type="domain" description="D-isomer specific 2-hydroxyacid dehydrogenase NAD-binding" evidence="6">
    <location>
        <begin position="94"/>
        <end position="273"/>
    </location>
</feature>
<feature type="domain" description="D-isomer specific 2-hydroxyacid dehydrogenase catalytic" evidence="5">
    <location>
        <begin position="47"/>
        <end position="305"/>
    </location>
</feature>
<keyword evidence="8" id="KW-1185">Reference proteome</keyword>
<dbReference type="Pfam" id="PF00389">
    <property type="entry name" value="2-Hacid_dh"/>
    <property type="match status" value="1"/>
</dbReference>
<evidence type="ECO:0000256" key="1">
    <source>
        <dbReference type="ARBA" id="ARBA00005854"/>
    </source>
</evidence>
<organism evidence="7 8">
    <name type="scientific">Spirochaeta isovalerica</name>
    <dbReference type="NCBI Taxonomy" id="150"/>
    <lineage>
        <taxon>Bacteria</taxon>
        <taxon>Pseudomonadati</taxon>
        <taxon>Spirochaetota</taxon>
        <taxon>Spirochaetia</taxon>
        <taxon>Spirochaetales</taxon>
        <taxon>Spirochaetaceae</taxon>
        <taxon>Spirochaeta</taxon>
    </lineage>
</organism>
<dbReference type="CDD" id="cd12174">
    <property type="entry name" value="PGDH_like_3"/>
    <property type="match status" value="1"/>
</dbReference>
<proteinExistence type="inferred from homology"/>
<dbReference type="InterPro" id="IPR006139">
    <property type="entry name" value="D-isomer_2_OHA_DH_cat_dom"/>
</dbReference>
<comment type="similarity">
    <text evidence="1 4">Belongs to the D-isomer specific 2-hydroxyacid dehydrogenase family.</text>
</comment>
<dbReference type="RefSeq" id="WP_184748625.1">
    <property type="nucleotide sequence ID" value="NZ_JACHGJ010000011.1"/>
</dbReference>
<protein>
    <submittedName>
        <fullName evidence="7">D-3-phosphoglycerate dehydrogenase</fullName>
        <ecNumber evidence="7">1.1.1.95</ecNumber>
    </submittedName>
</protein>
<evidence type="ECO:0000256" key="3">
    <source>
        <dbReference type="ARBA" id="ARBA00023027"/>
    </source>
</evidence>
<dbReference type="GO" id="GO:0004617">
    <property type="term" value="F:phosphoglycerate dehydrogenase activity"/>
    <property type="evidence" value="ECO:0007669"/>
    <property type="project" value="UniProtKB-EC"/>
</dbReference>
<dbReference type="PROSITE" id="PS00671">
    <property type="entry name" value="D_2_HYDROXYACID_DH_3"/>
    <property type="match status" value="1"/>
</dbReference>
<evidence type="ECO:0000313" key="8">
    <source>
        <dbReference type="Proteomes" id="UP000587760"/>
    </source>
</evidence>
<keyword evidence="3" id="KW-0520">NAD</keyword>
<dbReference type="PROSITE" id="PS00065">
    <property type="entry name" value="D_2_HYDROXYACID_DH_1"/>
    <property type="match status" value="1"/>
</dbReference>
<reference evidence="7 8" key="1">
    <citation type="submission" date="2020-08" db="EMBL/GenBank/DDBJ databases">
        <title>Genomic Encyclopedia of Type Strains, Phase IV (KMG-IV): sequencing the most valuable type-strain genomes for metagenomic binning, comparative biology and taxonomic classification.</title>
        <authorList>
            <person name="Goeker M."/>
        </authorList>
    </citation>
    <scope>NUCLEOTIDE SEQUENCE [LARGE SCALE GENOMIC DNA]</scope>
    <source>
        <strain evidence="7 8">DSM 2461</strain>
    </source>
</reference>
<gene>
    <name evidence="7" type="ORF">HNR50_004082</name>
</gene>
<keyword evidence="2 4" id="KW-0560">Oxidoreductase</keyword>
<evidence type="ECO:0000313" key="7">
    <source>
        <dbReference type="EMBL" id="MBB6482389.1"/>
    </source>
</evidence>
<name>A0A841RI02_9SPIO</name>
<dbReference type="InterPro" id="IPR006140">
    <property type="entry name" value="D-isomer_DH_NAD-bd"/>
</dbReference>
<evidence type="ECO:0000259" key="5">
    <source>
        <dbReference type="Pfam" id="PF00389"/>
    </source>
</evidence>
<evidence type="ECO:0000256" key="4">
    <source>
        <dbReference type="RuleBase" id="RU003719"/>
    </source>
</evidence>
<dbReference type="SUPFAM" id="SSF51735">
    <property type="entry name" value="NAD(P)-binding Rossmann-fold domains"/>
    <property type="match status" value="1"/>
</dbReference>
<sequence>MFKIQTLNKISEKGLGLLPGESYSISEDGTNPDGIILRSYKMHDMEIPASVKVVARAGAGVNNIPLDRCTEQGIVVFNAPGANANSVKELVIGAMLTTARDFAGGVAWTKTIAGEEDVAKVVEKNKSNFAGGEIKGKKLGVIGLGAIGVQVANACSALGMEVYGYDPYLTLKAAWNISSSIHQADNLDKMLKVCDYVTVHVPLNDGTKGIINAENMKLMKKNAVILNFARGGIIDDQAAVDAVAAGQIAKYVTDFPNNTVIGKDNVICVPHLGASTDEAEENCAEMVSQQLKDFLETGNIVNSVNFPSCTLDYNGGTRIILATKECNDQMNDLLKGLSAKGISTEGMASQHRGEIYYNIIEVAKGSDVAELVEGIKSSDCVLIARVID</sequence>
<dbReference type="Proteomes" id="UP000587760">
    <property type="component" value="Unassembled WGS sequence"/>
</dbReference>
<dbReference type="EC" id="1.1.1.95" evidence="7"/>
<dbReference type="AlphaFoldDB" id="A0A841RI02"/>
<accession>A0A841RI02</accession>
<dbReference type="InterPro" id="IPR036291">
    <property type="entry name" value="NAD(P)-bd_dom_sf"/>
</dbReference>
<dbReference type="Pfam" id="PF02826">
    <property type="entry name" value="2-Hacid_dh_C"/>
    <property type="match status" value="1"/>
</dbReference>
<dbReference type="GO" id="GO:0051287">
    <property type="term" value="F:NAD binding"/>
    <property type="evidence" value="ECO:0007669"/>
    <property type="project" value="InterPro"/>
</dbReference>
<dbReference type="InterPro" id="IPR029753">
    <property type="entry name" value="D-isomer_DH_CS"/>
</dbReference>
<dbReference type="PANTHER" id="PTHR42938:SF47">
    <property type="entry name" value="HYDROXYPYRUVATE REDUCTASE"/>
    <property type="match status" value="1"/>
</dbReference>